<dbReference type="InterPro" id="IPR036397">
    <property type="entry name" value="RNaseH_sf"/>
</dbReference>
<evidence type="ECO:0000256" key="6">
    <source>
        <dbReference type="SAM" id="MobiDB-lite"/>
    </source>
</evidence>
<keyword evidence="3" id="KW-0378">Hydrolase</keyword>
<feature type="compositionally biased region" description="Polar residues" evidence="6">
    <location>
        <begin position="351"/>
        <end position="363"/>
    </location>
</feature>
<sequence>MPPVQGLQWIPFPPPPELYQGPLPSPLTLAHGDPSYAFELLDLLEPTYVMKKHGYLTQQLTDAELDEKRRCRYCNLTVAQLTKHLQRTLDHRHAHPIPSPPCQAYRPLPSMQTPLGNGYYDVHLCMVPCNFHPGSVNGATKCYDCCGQHVSESKPCATSEQHVLREYEAGKLHRMYQFHPTPPIYHESKENRHIRQAVAIDCEMGTAETGESELIRLSAIDYFTGEVLINNLVKTDQPLRHLNTRYSGVTWGQLNHALRNKRTLIGKAGARDALWRFVGPQTVIVGHGVNNDLRALRWIHTCVVDSYMVEHKIVQARKAFEAATEANMAMTTQQATQQLSVLAPPPATGHKTGSLTPHGQAPTTGLGEPKKQKKPKGCGDLALKTLLKKYLDRDIQMQGNKGHDSLEDAVAARDLVHWMVMRRLQQTYDGTMN</sequence>
<accession>A0A6A5KPJ9</accession>
<dbReference type="SMART" id="SM00479">
    <property type="entry name" value="EXOIII"/>
    <property type="match status" value="1"/>
</dbReference>
<keyword evidence="4" id="KW-0269">Exonuclease</keyword>
<dbReference type="PANTHER" id="PTHR12801">
    <property type="entry name" value="RNA EXONUCLEASE REXO1 / RECO3 FAMILY MEMBER-RELATED"/>
    <property type="match status" value="1"/>
</dbReference>
<evidence type="ECO:0000256" key="1">
    <source>
        <dbReference type="ARBA" id="ARBA00022552"/>
    </source>
</evidence>
<evidence type="ECO:0000256" key="2">
    <source>
        <dbReference type="ARBA" id="ARBA00022722"/>
    </source>
</evidence>
<protein>
    <recommendedName>
        <fullName evidence="7">Exonuclease domain-containing protein</fullName>
    </recommendedName>
</protein>
<gene>
    <name evidence="8" type="ORF">BDW02DRAFT_542750</name>
</gene>
<dbReference type="Proteomes" id="UP000800040">
    <property type="component" value="Unassembled WGS sequence"/>
</dbReference>
<organism evidence="8 9">
    <name type="scientific">Decorospora gaudefroyi</name>
    <dbReference type="NCBI Taxonomy" id="184978"/>
    <lineage>
        <taxon>Eukaryota</taxon>
        <taxon>Fungi</taxon>
        <taxon>Dikarya</taxon>
        <taxon>Ascomycota</taxon>
        <taxon>Pezizomycotina</taxon>
        <taxon>Dothideomycetes</taxon>
        <taxon>Pleosporomycetidae</taxon>
        <taxon>Pleosporales</taxon>
        <taxon>Pleosporineae</taxon>
        <taxon>Pleosporaceae</taxon>
        <taxon>Decorospora</taxon>
    </lineage>
</organism>
<feature type="domain" description="Exonuclease" evidence="7">
    <location>
        <begin position="196"/>
        <end position="425"/>
    </location>
</feature>
<dbReference type="AlphaFoldDB" id="A0A6A5KPJ9"/>
<dbReference type="OrthoDB" id="16516at2759"/>
<dbReference type="InterPro" id="IPR047021">
    <property type="entry name" value="REXO1/3/4-like"/>
</dbReference>
<evidence type="ECO:0000256" key="3">
    <source>
        <dbReference type="ARBA" id="ARBA00022801"/>
    </source>
</evidence>
<comment type="function">
    <text evidence="5">Exoribonuclease involved in ribosome biosynthesis. Involved in the processing of ITS1, the internal transcribed spacer localized between the 18S and 5.8S rRNAs.</text>
</comment>
<dbReference type="Gene3D" id="3.30.420.10">
    <property type="entry name" value="Ribonuclease H-like superfamily/Ribonuclease H"/>
    <property type="match status" value="1"/>
</dbReference>
<dbReference type="PANTHER" id="PTHR12801:SF45">
    <property type="entry name" value="RNA EXONUCLEASE 4"/>
    <property type="match status" value="1"/>
</dbReference>
<keyword evidence="2" id="KW-0540">Nuclease</keyword>
<evidence type="ECO:0000313" key="9">
    <source>
        <dbReference type="Proteomes" id="UP000800040"/>
    </source>
</evidence>
<evidence type="ECO:0000313" key="8">
    <source>
        <dbReference type="EMBL" id="KAF1837952.1"/>
    </source>
</evidence>
<proteinExistence type="predicted"/>
<dbReference type="InterPro" id="IPR013520">
    <property type="entry name" value="Ribonucl_H"/>
</dbReference>
<evidence type="ECO:0000259" key="7">
    <source>
        <dbReference type="SMART" id="SM00479"/>
    </source>
</evidence>
<evidence type="ECO:0000256" key="4">
    <source>
        <dbReference type="ARBA" id="ARBA00022839"/>
    </source>
</evidence>
<dbReference type="GO" id="GO:0003676">
    <property type="term" value="F:nucleic acid binding"/>
    <property type="evidence" value="ECO:0007669"/>
    <property type="project" value="InterPro"/>
</dbReference>
<dbReference type="GO" id="GO:0004527">
    <property type="term" value="F:exonuclease activity"/>
    <property type="evidence" value="ECO:0007669"/>
    <property type="project" value="UniProtKB-KW"/>
</dbReference>
<feature type="region of interest" description="Disordered" evidence="6">
    <location>
        <begin position="345"/>
        <end position="378"/>
    </location>
</feature>
<dbReference type="SUPFAM" id="SSF53098">
    <property type="entry name" value="Ribonuclease H-like"/>
    <property type="match status" value="1"/>
</dbReference>
<keyword evidence="1" id="KW-0698">rRNA processing</keyword>
<dbReference type="GO" id="GO:0000027">
    <property type="term" value="P:ribosomal large subunit assembly"/>
    <property type="evidence" value="ECO:0007669"/>
    <property type="project" value="TreeGrafter"/>
</dbReference>
<evidence type="ECO:0000256" key="5">
    <source>
        <dbReference type="ARBA" id="ARBA00025599"/>
    </source>
</evidence>
<dbReference type="InterPro" id="IPR012337">
    <property type="entry name" value="RNaseH-like_sf"/>
</dbReference>
<dbReference type="GO" id="GO:0006364">
    <property type="term" value="P:rRNA processing"/>
    <property type="evidence" value="ECO:0007669"/>
    <property type="project" value="UniProtKB-KW"/>
</dbReference>
<dbReference type="EMBL" id="ML975256">
    <property type="protein sequence ID" value="KAF1837952.1"/>
    <property type="molecule type" value="Genomic_DNA"/>
</dbReference>
<reference evidence="8" key="1">
    <citation type="submission" date="2020-01" db="EMBL/GenBank/DDBJ databases">
        <authorList>
            <consortium name="DOE Joint Genome Institute"/>
            <person name="Haridas S."/>
            <person name="Albert R."/>
            <person name="Binder M."/>
            <person name="Bloem J."/>
            <person name="Labutti K."/>
            <person name="Salamov A."/>
            <person name="Andreopoulos B."/>
            <person name="Baker S.E."/>
            <person name="Barry K."/>
            <person name="Bills G."/>
            <person name="Bluhm B.H."/>
            <person name="Cannon C."/>
            <person name="Castanera R."/>
            <person name="Culley D.E."/>
            <person name="Daum C."/>
            <person name="Ezra D."/>
            <person name="Gonzalez J.B."/>
            <person name="Henrissat B."/>
            <person name="Kuo A."/>
            <person name="Liang C."/>
            <person name="Lipzen A."/>
            <person name="Lutzoni F."/>
            <person name="Magnuson J."/>
            <person name="Mondo S."/>
            <person name="Nolan M."/>
            <person name="Ohm R."/>
            <person name="Pangilinan J."/>
            <person name="Park H.-J."/>
            <person name="Ramirez L."/>
            <person name="Alfaro M."/>
            <person name="Sun H."/>
            <person name="Tritt A."/>
            <person name="Yoshinaga Y."/>
            <person name="Zwiers L.-H."/>
            <person name="Turgeon B.G."/>
            <person name="Goodwin S.B."/>
            <person name="Spatafora J.W."/>
            <person name="Crous P.W."/>
            <person name="Grigoriev I.V."/>
        </authorList>
    </citation>
    <scope>NUCLEOTIDE SEQUENCE</scope>
    <source>
        <strain evidence="8">P77</strain>
    </source>
</reference>
<dbReference type="CDD" id="cd06137">
    <property type="entry name" value="DEDDh_RNase"/>
    <property type="match status" value="1"/>
</dbReference>
<dbReference type="GO" id="GO:0005634">
    <property type="term" value="C:nucleus"/>
    <property type="evidence" value="ECO:0007669"/>
    <property type="project" value="TreeGrafter"/>
</dbReference>
<keyword evidence="9" id="KW-1185">Reference proteome</keyword>
<name>A0A6A5KPJ9_9PLEO</name>